<proteinExistence type="predicted"/>
<dbReference type="Proteomes" id="UP000531561">
    <property type="component" value="Unassembled WGS sequence"/>
</dbReference>
<protein>
    <submittedName>
        <fullName evidence="2">Putative set domain-containing protein 5 protein</fullName>
    </submittedName>
</protein>
<dbReference type="InterPro" id="IPR053185">
    <property type="entry name" value="SET_domain_protein"/>
</dbReference>
<evidence type="ECO:0000313" key="3">
    <source>
        <dbReference type="Proteomes" id="UP000531561"/>
    </source>
</evidence>
<dbReference type="AlphaFoldDB" id="A0A8H6AM72"/>
<organism evidence="2 3">
    <name type="scientific">Botrytis fragariae</name>
    <dbReference type="NCBI Taxonomy" id="1964551"/>
    <lineage>
        <taxon>Eukaryota</taxon>
        <taxon>Fungi</taxon>
        <taxon>Dikarya</taxon>
        <taxon>Ascomycota</taxon>
        <taxon>Pezizomycotina</taxon>
        <taxon>Leotiomycetes</taxon>
        <taxon>Helotiales</taxon>
        <taxon>Sclerotiniaceae</taxon>
        <taxon>Botrytis</taxon>
    </lineage>
</organism>
<dbReference type="GeneID" id="59264313"/>
<dbReference type="PANTHER" id="PTHR47332:SF4">
    <property type="entry name" value="SET DOMAIN-CONTAINING PROTEIN 5"/>
    <property type="match status" value="1"/>
</dbReference>
<name>A0A8H6AM72_9HELO</name>
<feature type="region of interest" description="Disordered" evidence="1">
    <location>
        <begin position="36"/>
        <end position="67"/>
    </location>
</feature>
<feature type="compositionally biased region" description="Basic and acidic residues" evidence="1">
    <location>
        <begin position="44"/>
        <end position="60"/>
    </location>
</feature>
<keyword evidence="3" id="KW-1185">Reference proteome</keyword>
<accession>A0A8H6AM72</accession>
<comment type="caution">
    <text evidence="2">The sequence shown here is derived from an EMBL/GenBank/DDBJ whole genome shotgun (WGS) entry which is preliminary data.</text>
</comment>
<evidence type="ECO:0000256" key="1">
    <source>
        <dbReference type="SAM" id="MobiDB-lite"/>
    </source>
</evidence>
<dbReference type="OrthoDB" id="265717at2759"/>
<dbReference type="RefSeq" id="XP_037189089.1">
    <property type="nucleotide sequence ID" value="XM_037340621.1"/>
</dbReference>
<evidence type="ECO:0000313" key="2">
    <source>
        <dbReference type="EMBL" id="KAF5870142.1"/>
    </source>
</evidence>
<gene>
    <name evidence="2" type="ORF">Bfra_010288</name>
</gene>
<sequence length="192" mass="22465">MPHQSRLSSQYTYLLEPQNRVLKSPRRVRHQNWRRGNHRVPSPVKEKPSMHGVHISREPETQASNTQRSNLEFLRLEIHKEKRTVEHPTESLADCHTSIEILKEENEDRANILISDIYWDAFNISIAQSDQARASFFMERAYSERVLCEREDGPDIQNMTKLIKKPSQYGSFALTNKWQTGKKKLPKGLNTE</sequence>
<dbReference type="PANTHER" id="PTHR47332">
    <property type="entry name" value="SET DOMAIN-CONTAINING PROTEIN 5"/>
    <property type="match status" value="1"/>
</dbReference>
<dbReference type="EMBL" id="JABFCT010000015">
    <property type="protein sequence ID" value="KAF5870142.1"/>
    <property type="molecule type" value="Genomic_DNA"/>
</dbReference>
<reference evidence="2 3" key="1">
    <citation type="journal article" date="2020" name="Phytopathology">
        <title>A high-quality genome resource of Botrytis fragariae, a new and rapidly spreading fungal pathogen causing strawberry gray mold in the U.S.A.</title>
        <authorList>
            <person name="Wu Y."/>
            <person name="Saski C.A."/>
            <person name="Schnabel G."/>
            <person name="Xiao S."/>
            <person name="Hu M."/>
        </authorList>
    </citation>
    <scope>NUCLEOTIDE SEQUENCE [LARGE SCALE GENOMIC DNA]</scope>
    <source>
        <strain evidence="2 3">BVB16</strain>
    </source>
</reference>